<evidence type="ECO:0000313" key="2">
    <source>
        <dbReference type="Proteomes" id="UP000295689"/>
    </source>
</evidence>
<evidence type="ECO:0000313" key="1">
    <source>
        <dbReference type="EMBL" id="TCN24437.1"/>
    </source>
</evidence>
<dbReference type="RefSeq" id="WP_181215879.1">
    <property type="nucleotide sequence ID" value="NZ_JABUHM010000005.1"/>
</dbReference>
<organism evidence="1 2">
    <name type="scientific">Mesobacillus foraminis</name>
    <dbReference type="NCBI Taxonomy" id="279826"/>
    <lineage>
        <taxon>Bacteria</taxon>
        <taxon>Bacillati</taxon>
        <taxon>Bacillota</taxon>
        <taxon>Bacilli</taxon>
        <taxon>Bacillales</taxon>
        <taxon>Bacillaceae</taxon>
        <taxon>Mesobacillus</taxon>
    </lineage>
</organism>
<keyword evidence="2" id="KW-1185">Reference proteome</keyword>
<dbReference type="Proteomes" id="UP000295689">
    <property type="component" value="Unassembled WGS sequence"/>
</dbReference>
<dbReference type="AlphaFoldDB" id="A0A4R2BBY7"/>
<dbReference type="EMBL" id="SLVV01000007">
    <property type="protein sequence ID" value="TCN24437.1"/>
    <property type="molecule type" value="Genomic_DNA"/>
</dbReference>
<accession>A0A4R2BBY7</accession>
<sequence length="50" mass="5877">MDKNPEKGYQSYAYDDQGTMEVSRQIMNSYNSGVIDPSEMRRIAEQREEE</sequence>
<gene>
    <name evidence="1" type="ORF">EV146_107132</name>
</gene>
<comment type="caution">
    <text evidence="1">The sequence shown here is derived from an EMBL/GenBank/DDBJ whole genome shotgun (WGS) entry which is preliminary data.</text>
</comment>
<name>A0A4R2BBY7_9BACI</name>
<proteinExistence type="predicted"/>
<reference evidence="1 2" key="1">
    <citation type="journal article" date="2015" name="Stand. Genomic Sci.">
        <title>Genomic Encyclopedia of Bacterial and Archaeal Type Strains, Phase III: the genomes of soil and plant-associated and newly described type strains.</title>
        <authorList>
            <person name="Whitman W.B."/>
            <person name="Woyke T."/>
            <person name="Klenk H.P."/>
            <person name="Zhou Y."/>
            <person name="Lilburn T.G."/>
            <person name="Beck B.J."/>
            <person name="De Vos P."/>
            <person name="Vandamme P."/>
            <person name="Eisen J.A."/>
            <person name="Garrity G."/>
            <person name="Hugenholtz P."/>
            <person name="Kyrpides N.C."/>
        </authorList>
    </citation>
    <scope>NUCLEOTIDE SEQUENCE [LARGE SCALE GENOMIC DNA]</scope>
    <source>
        <strain evidence="1 2">CV53</strain>
    </source>
</reference>
<protein>
    <submittedName>
        <fullName evidence="1">Uncharacterized protein</fullName>
    </submittedName>
</protein>